<dbReference type="GO" id="GO:0006633">
    <property type="term" value="P:fatty acid biosynthetic process"/>
    <property type="evidence" value="ECO:0007669"/>
    <property type="project" value="UniProtKB-KW"/>
</dbReference>
<name>A0A7G9S551_9MICO</name>
<evidence type="ECO:0000256" key="4">
    <source>
        <dbReference type="ARBA" id="ARBA00022679"/>
    </source>
</evidence>
<dbReference type="EC" id="2.1.3.15" evidence="2"/>
<dbReference type="Gene3D" id="3.90.226.10">
    <property type="entry name" value="2-enoyl-CoA Hydratase, Chain A, domain 1"/>
    <property type="match status" value="1"/>
</dbReference>
<evidence type="ECO:0000256" key="12">
    <source>
        <dbReference type="SAM" id="MobiDB-lite"/>
    </source>
</evidence>
<keyword evidence="10" id="KW-0275">Fatty acid biosynthesis</keyword>
<dbReference type="PANTHER" id="PTHR42853">
    <property type="entry name" value="ACETYL-COENZYME A CARBOXYLASE CARBOXYL TRANSFERASE SUBUNIT ALPHA"/>
    <property type="match status" value="1"/>
</dbReference>
<dbReference type="Proteomes" id="UP000515934">
    <property type="component" value="Chromosome"/>
</dbReference>
<evidence type="ECO:0000313" key="14">
    <source>
        <dbReference type="EMBL" id="QNN62976.1"/>
    </source>
</evidence>
<evidence type="ECO:0000256" key="10">
    <source>
        <dbReference type="ARBA" id="ARBA00023160"/>
    </source>
</evidence>
<evidence type="ECO:0000256" key="6">
    <source>
        <dbReference type="ARBA" id="ARBA00022771"/>
    </source>
</evidence>
<dbReference type="UniPathway" id="UPA00655">
    <property type="reaction ID" value="UER00711"/>
</dbReference>
<evidence type="ECO:0000256" key="1">
    <source>
        <dbReference type="ARBA" id="ARBA00004956"/>
    </source>
</evidence>
<feature type="compositionally biased region" description="Basic and acidic residues" evidence="12">
    <location>
        <begin position="93"/>
        <end position="104"/>
    </location>
</feature>
<feature type="region of interest" description="Disordered" evidence="12">
    <location>
        <begin position="93"/>
        <end position="113"/>
    </location>
</feature>
<dbReference type="PANTHER" id="PTHR42853:SF3">
    <property type="entry name" value="ACETYL-COENZYME A CARBOXYLASE CARBOXYL TRANSFERASE SUBUNIT ALPHA, CHLOROPLASTIC"/>
    <property type="match status" value="1"/>
</dbReference>
<comment type="pathway">
    <text evidence="1">Lipid metabolism; malonyl-CoA biosynthesis; malonyl-CoA from acetyl-CoA: step 1/1.</text>
</comment>
<dbReference type="InterPro" id="IPR011763">
    <property type="entry name" value="COA_CT_C"/>
</dbReference>
<keyword evidence="15" id="KW-1185">Reference proteome</keyword>
<keyword evidence="6" id="KW-0862">Zinc</keyword>
<dbReference type="KEGG" id="ldn:H9L06_00880"/>
<keyword evidence="9" id="KW-0443">Lipid metabolism</keyword>
<dbReference type="Pfam" id="PF03255">
    <property type="entry name" value="ACCA"/>
    <property type="match status" value="1"/>
</dbReference>
<dbReference type="GO" id="GO:2001295">
    <property type="term" value="P:malonyl-CoA biosynthetic process"/>
    <property type="evidence" value="ECO:0007669"/>
    <property type="project" value="UniProtKB-UniPathway"/>
</dbReference>
<keyword evidence="7" id="KW-0276">Fatty acid metabolism</keyword>
<feature type="domain" description="CoA carboxyltransferase C-terminal" evidence="13">
    <location>
        <begin position="1"/>
        <end position="92"/>
    </location>
</feature>
<evidence type="ECO:0000259" key="13">
    <source>
        <dbReference type="PROSITE" id="PS50989"/>
    </source>
</evidence>
<dbReference type="EMBL" id="CP060716">
    <property type="protein sequence ID" value="QNN62976.1"/>
    <property type="molecule type" value="Genomic_DNA"/>
</dbReference>
<evidence type="ECO:0000256" key="7">
    <source>
        <dbReference type="ARBA" id="ARBA00022832"/>
    </source>
</evidence>
<protein>
    <recommendedName>
        <fullName evidence="2">acetyl-CoA carboxytransferase</fullName>
        <ecNumber evidence="2">2.1.3.15</ecNumber>
    </recommendedName>
</protein>
<dbReference type="GO" id="GO:0016743">
    <property type="term" value="F:carboxyl- or carbamoyltransferase activity"/>
    <property type="evidence" value="ECO:0007669"/>
    <property type="project" value="InterPro"/>
</dbReference>
<evidence type="ECO:0000256" key="8">
    <source>
        <dbReference type="ARBA" id="ARBA00022840"/>
    </source>
</evidence>
<dbReference type="GO" id="GO:0005524">
    <property type="term" value="F:ATP binding"/>
    <property type="evidence" value="ECO:0007669"/>
    <property type="project" value="UniProtKB-KW"/>
</dbReference>
<dbReference type="PROSITE" id="PS50989">
    <property type="entry name" value="COA_CT_CTER"/>
    <property type="match status" value="1"/>
</dbReference>
<dbReference type="InterPro" id="IPR001095">
    <property type="entry name" value="Acetyl_CoA_COase_a_su"/>
</dbReference>
<evidence type="ECO:0000313" key="15">
    <source>
        <dbReference type="Proteomes" id="UP000515934"/>
    </source>
</evidence>
<dbReference type="GO" id="GO:0009317">
    <property type="term" value="C:acetyl-CoA carboxylase complex"/>
    <property type="evidence" value="ECO:0007669"/>
    <property type="project" value="InterPro"/>
</dbReference>
<dbReference type="GO" id="GO:0008270">
    <property type="term" value="F:zinc ion binding"/>
    <property type="evidence" value="ECO:0007669"/>
    <property type="project" value="UniProtKB-KW"/>
</dbReference>
<dbReference type="SUPFAM" id="SSF52096">
    <property type="entry name" value="ClpP/crotonase"/>
    <property type="match status" value="1"/>
</dbReference>
<keyword evidence="8" id="KW-0067">ATP-binding</keyword>
<evidence type="ECO:0000256" key="9">
    <source>
        <dbReference type="ARBA" id="ARBA00023098"/>
    </source>
</evidence>
<comment type="catalytic activity">
    <reaction evidence="11">
        <text>N(6)-carboxybiotinyl-L-lysyl-[protein] + acetyl-CoA = N(6)-biotinyl-L-lysyl-[protein] + malonyl-CoA</text>
        <dbReference type="Rhea" id="RHEA:54728"/>
        <dbReference type="Rhea" id="RHEA-COMP:10505"/>
        <dbReference type="Rhea" id="RHEA-COMP:10506"/>
        <dbReference type="ChEBI" id="CHEBI:57288"/>
        <dbReference type="ChEBI" id="CHEBI:57384"/>
        <dbReference type="ChEBI" id="CHEBI:83144"/>
        <dbReference type="ChEBI" id="CHEBI:83145"/>
        <dbReference type="EC" id="2.1.3.15"/>
    </reaction>
</comment>
<evidence type="ECO:0000256" key="11">
    <source>
        <dbReference type="ARBA" id="ARBA00049152"/>
    </source>
</evidence>
<accession>A0A7G9S551</accession>
<evidence type="ECO:0000256" key="2">
    <source>
        <dbReference type="ARBA" id="ARBA00011883"/>
    </source>
</evidence>
<dbReference type="InterPro" id="IPR029045">
    <property type="entry name" value="ClpP/crotonase-like_dom_sf"/>
</dbReference>
<proteinExistence type="predicted"/>
<gene>
    <name evidence="14" type="ORF">H9L06_00880</name>
</gene>
<dbReference type="GO" id="GO:0003989">
    <property type="term" value="F:acetyl-CoA carboxylase activity"/>
    <property type="evidence" value="ECO:0007669"/>
    <property type="project" value="InterPro"/>
</dbReference>
<keyword evidence="3" id="KW-0444">Lipid biosynthesis</keyword>
<keyword evidence="6" id="KW-0863">Zinc-finger</keyword>
<dbReference type="AlphaFoldDB" id="A0A7G9S551"/>
<keyword evidence="5" id="KW-0547">Nucleotide-binding</keyword>
<keyword evidence="4" id="KW-0808">Transferase</keyword>
<dbReference type="RefSeq" id="WP_187555444.1">
    <property type="nucleotide sequence ID" value="NZ_CP060716.1"/>
</dbReference>
<evidence type="ECO:0000256" key="5">
    <source>
        <dbReference type="ARBA" id="ARBA00022741"/>
    </source>
</evidence>
<sequence length="113" mass="11947">MSVSLVVGEAGSGGAIAFAHTDTLYMLEGSIFPVIGPEAGAAVIYRDSERAADFAEAIRPLPSQLYEYGFVDAVLPENPHDVRSAITAALHPDRIGNRNTRPDRAVQAASTHA</sequence>
<keyword evidence="6" id="KW-0479">Metal-binding</keyword>
<evidence type="ECO:0000256" key="3">
    <source>
        <dbReference type="ARBA" id="ARBA00022516"/>
    </source>
</evidence>
<reference evidence="14 15" key="1">
    <citation type="submission" date="2020-08" db="EMBL/GenBank/DDBJ databases">
        <title>Genome sequence of Leucobacter denitrificans KACC 14055T.</title>
        <authorList>
            <person name="Hyun D.-W."/>
            <person name="Bae J.-W."/>
        </authorList>
    </citation>
    <scope>NUCLEOTIDE SEQUENCE [LARGE SCALE GENOMIC DNA]</scope>
    <source>
        <strain evidence="14 15">KACC 14055</strain>
    </source>
</reference>
<organism evidence="14 15">
    <name type="scientific">Leucobacter denitrificans</name>
    <dbReference type="NCBI Taxonomy" id="683042"/>
    <lineage>
        <taxon>Bacteria</taxon>
        <taxon>Bacillati</taxon>
        <taxon>Actinomycetota</taxon>
        <taxon>Actinomycetes</taxon>
        <taxon>Micrococcales</taxon>
        <taxon>Microbacteriaceae</taxon>
        <taxon>Leucobacter</taxon>
    </lineage>
</organism>